<evidence type="ECO:0000313" key="4">
    <source>
        <dbReference type="Proteomes" id="UP000600365"/>
    </source>
</evidence>
<organism evidence="3 4">
    <name type="scientific">Streptomyces albiflavescens</name>
    <dbReference type="NCBI Taxonomy" id="1623582"/>
    <lineage>
        <taxon>Bacteria</taxon>
        <taxon>Bacillati</taxon>
        <taxon>Actinomycetota</taxon>
        <taxon>Actinomycetes</taxon>
        <taxon>Kitasatosporales</taxon>
        <taxon>Streptomycetaceae</taxon>
        <taxon>Streptomyces</taxon>
    </lineage>
</organism>
<proteinExistence type="predicted"/>
<name>A0A917XYD8_9ACTN</name>
<dbReference type="Proteomes" id="UP000600365">
    <property type="component" value="Unassembled WGS sequence"/>
</dbReference>
<evidence type="ECO:0000256" key="1">
    <source>
        <dbReference type="SAM" id="MobiDB-lite"/>
    </source>
</evidence>
<dbReference type="EMBL" id="BMMM01000002">
    <property type="protein sequence ID" value="GGN56901.1"/>
    <property type="molecule type" value="Genomic_DNA"/>
</dbReference>
<evidence type="ECO:0000256" key="2">
    <source>
        <dbReference type="SAM" id="Phobius"/>
    </source>
</evidence>
<feature type="transmembrane region" description="Helical" evidence="2">
    <location>
        <begin position="36"/>
        <end position="55"/>
    </location>
</feature>
<keyword evidence="2" id="KW-1133">Transmembrane helix</keyword>
<gene>
    <name evidence="3" type="ORF">GCM10011579_018560</name>
</gene>
<sequence>MLYSKSPTTQVTALIEVVLVPSLAVAFHRMGLGLGWALFSAVLVLTVLWLAVWLLAKERAAEAPLKVITKSVLLNAAFTAFAPFVPMARWLNRGVGLSKQWSGFLTFVAFVVTVFVVFVVSALIPRKGEKEAAQARASAKSRQEEAPRPASMEDMIRTFHPDWKPGDENPK</sequence>
<accession>A0A917XYD8</accession>
<evidence type="ECO:0000313" key="3">
    <source>
        <dbReference type="EMBL" id="GGN56901.1"/>
    </source>
</evidence>
<keyword evidence="2" id="KW-0812">Transmembrane</keyword>
<reference evidence="3 4" key="1">
    <citation type="journal article" date="2014" name="Int. J. Syst. Evol. Microbiol.">
        <title>Complete genome sequence of Corynebacterium casei LMG S-19264T (=DSM 44701T), isolated from a smear-ripened cheese.</title>
        <authorList>
            <consortium name="US DOE Joint Genome Institute (JGI-PGF)"/>
            <person name="Walter F."/>
            <person name="Albersmeier A."/>
            <person name="Kalinowski J."/>
            <person name="Ruckert C."/>
        </authorList>
    </citation>
    <scope>NUCLEOTIDE SEQUENCE [LARGE SCALE GENOMIC DNA]</scope>
    <source>
        <strain evidence="3 4">CGMCC 4.7111</strain>
    </source>
</reference>
<keyword evidence="2" id="KW-0472">Membrane</keyword>
<feature type="transmembrane region" description="Helical" evidence="2">
    <location>
        <begin position="104"/>
        <end position="124"/>
    </location>
</feature>
<protein>
    <submittedName>
        <fullName evidence="3">Uncharacterized protein</fullName>
    </submittedName>
</protein>
<feature type="transmembrane region" description="Helical" evidence="2">
    <location>
        <begin position="67"/>
        <end position="84"/>
    </location>
</feature>
<keyword evidence="4" id="KW-1185">Reference proteome</keyword>
<comment type="caution">
    <text evidence="3">The sequence shown here is derived from an EMBL/GenBank/DDBJ whole genome shotgun (WGS) entry which is preliminary data.</text>
</comment>
<dbReference type="AlphaFoldDB" id="A0A917XYD8"/>
<feature type="compositionally biased region" description="Basic and acidic residues" evidence="1">
    <location>
        <begin position="154"/>
        <end position="171"/>
    </location>
</feature>
<feature type="region of interest" description="Disordered" evidence="1">
    <location>
        <begin position="130"/>
        <end position="171"/>
    </location>
</feature>